<sequence length="79" mass="7616">MNRAVLKIVAAMAITLTAGAGVANAAGSPGGIPLEPATNSQADPVGTEATPIGVSPGSSDAASLACLVQSISYGARYCL</sequence>
<feature type="chain" id="PRO_5021864579" description="Chaplin domain-containing protein" evidence="2">
    <location>
        <begin position="26"/>
        <end position="79"/>
    </location>
</feature>
<evidence type="ECO:0008006" key="5">
    <source>
        <dbReference type="Google" id="ProtNLM"/>
    </source>
</evidence>
<evidence type="ECO:0000256" key="2">
    <source>
        <dbReference type="SAM" id="SignalP"/>
    </source>
</evidence>
<organism evidence="3 4">
    <name type="scientific">Nocardia ninae NBRC 108245</name>
    <dbReference type="NCBI Taxonomy" id="1210091"/>
    <lineage>
        <taxon>Bacteria</taxon>
        <taxon>Bacillati</taxon>
        <taxon>Actinomycetota</taxon>
        <taxon>Actinomycetes</taxon>
        <taxon>Mycobacteriales</taxon>
        <taxon>Nocardiaceae</taxon>
        <taxon>Nocardia</taxon>
    </lineage>
</organism>
<dbReference type="EMBL" id="BJXA01000025">
    <property type="protein sequence ID" value="GEM39494.1"/>
    <property type="molecule type" value="Genomic_DNA"/>
</dbReference>
<evidence type="ECO:0000313" key="3">
    <source>
        <dbReference type="EMBL" id="GEM39494.1"/>
    </source>
</evidence>
<accession>A0A511MFQ3</accession>
<evidence type="ECO:0000256" key="1">
    <source>
        <dbReference type="SAM" id="MobiDB-lite"/>
    </source>
</evidence>
<keyword evidence="2" id="KW-0732">Signal</keyword>
<comment type="caution">
    <text evidence="3">The sequence shown here is derived from an EMBL/GenBank/DDBJ whole genome shotgun (WGS) entry which is preliminary data.</text>
</comment>
<feature type="signal peptide" evidence="2">
    <location>
        <begin position="1"/>
        <end position="25"/>
    </location>
</feature>
<dbReference type="OrthoDB" id="4569381at2"/>
<protein>
    <recommendedName>
        <fullName evidence="5">Chaplin domain-containing protein</fullName>
    </recommendedName>
</protein>
<gene>
    <name evidence="3" type="ORF">NN4_40130</name>
</gene>
<dbReference type="Proteomes" id="UP000321424">
    <property type="component" value="Unassembled WGS sequence"/>
</dbReference>
<proteinExistence type="predicted"/>
<evidence type="ECO:0000313" key="4">
    <source>
        <dbReference type="Proteomes" id="UP000321424"/>
    </source>
</evidence>
<feature type="region of interest" description="Disordered" evidence="1">
    <location>
        <begin position="32"/>
        <end position="60"/>
    </location>
</feature>
<keyword evidence="4" id="KW-1185">Reference proteome</keyword>
<name>A0A511MFQ3_9NOCA</name>
<reference evidence="3 4" key="1">
    <citation type="submission" date="2019-07" db="EMBL/GenBank/DDBJ databases">
        <title>Whole genome shotgun sequence of Nocardia ninae NBRC 108245.</title>
        <authorList>
            <person name="Hosoyama A."/>
            <person name="Uohara A."/>
            <person name="Ohji S."/>
            <person name="Ichikawa N."/>
        </authorList>
    </citation>
    <scope>NUCLEOTIDE SEQUENCE [LARGE SCALE GENOMIC DNA]</scope>
    <source>
        <strain evidence="3 4">NBRC 108245</strain>
    </source>
</reference>
<dbReference type="RefSeq" id="WP_147133293.1">
    <property type="nucleotide sequence ID" value="NZ_BJXA01000025.1"/>
</dbReference>
<dbReference type="AlphaFoldDB" id="A0A511MFQ3"/>